<reference evidence="2" key="1">
    <citation type="journal article" date="2022" name="Mol. Ecol. Resour.">
        <title>The genomes of chicory, endive, great burdock and yacon provide insights into Asteraceae palaeo-polyploidization history and plant inulin production.</title>
        <authorList>
            <person name="Fan W."/>
            <person name="Wang S."/>
            <person name="Wang H."/>
            <person name="Wang A."/>
            <person name="Jiang F."/>
            <person name="Liu H."/>
            <person name="Zhao H."/>
            <person name="Xu D."/>
            <person name="Zhang Y."/>
        </authorList>
    </citation>
    <scope>NUCLEOTIDE SEQUENCE [LARGE SCALE GENOMIC DNA]</scope>
    <source>
        <strain evidence="2">cv. Yunnan</strain>
    </source>
</reference>
<accession>A0ACB9BTN6</accession>
<proteinExistence type="predicted"/>
<dbReference type="Proteomes" id="UP001056120">
    <property type="component" value="Linkage Group LG22"/>
</dbReference>
<sequence>MLNVIHLVQYQHYYTALLKTLAPESYKQTSESLSSNNVPNGSIDEVLQSMDQNLFRTLHKLCPKPRMLVCAPSNAATDELLTRVFDRGFIDGEMKVYRPDVARVRVDSQTRAAQAVSVECRTEQLLVKSWDEVYGWMHRLKCREAQLSQQIASLQRELNVAAFTGRSQGQFRGGGNFNLEEAQASLEASFANEAEVVFTTVSSSS</sequence>
<protein>
    <submittedName>
        <fullName evidence="1">Uncharacterized protein</fullName>
    </submittedName>
</protein>
<keyword evidence="2" id="KW-1185">Reference proteome</keyword>
<reference evidence="1 2" key="2">
    <citation type="journal article" date="2022" name="Mol. Ecol. Resour.">
        <title>The genomes of chicory, endive, great burdock and yacon provide insights into Asteraceae paleo-polyploidization history and plant inulin production.</title>
        <authorList>
            <person name="Fan W."/>
            <person name="Wang S."/>
            <person name="Wang H."/>
            <person name="Wang A."/>
            <person name="Jiang F."/>
            <person name="Liu H."/>
            <person name="Zhao H."/>
            <person name="Xu D."/>
            <person name="Zhang Y."/>
        </authorList>
    </citation>
    <scope>NUCLEOTIDE SEQUENCE [LARGE SCALE GENOMIC DNA]</scope>
    <source>
        <strain evidence="2">cv. Yunnan</strain>
        <tissue evidence="1">Leaves</tissue>
    </source>
</reference>
<comment type="caution">
    <text evidence="1">The sequence shown here is derived from an EMBL/GenBank/DDBJ whole genome shotgun (WGS) entry which is preliminary data.</text>
</comment>
<organism evidence="1 2">
    <name type="scientific">Smallanthus sonchifolius</name>
    <dbReference type="NCBI Taxonomy" id="185202"/>
    <lineage>
        <taxon>Eukaryota</taxon>
        <taxon>Viridiplantae</taxon>
        <taxon>Streptophyta</taxon>
        <taxon>Embryophyta</taxon>
        <taxon>Tracheophyta</taxon>
        <taxon>Spermatophyta</taxon>
        <taxon>Magnoliopsida</taxon>
        <taxon>eudicotyledons</taxon>
        <taxon>Gunneridae</taxon>
        <taxon>Pentapetalae</taxon>
        <taxon>asterids</taxon>
        <taxon>campanulids</taxon>
        <taxon>Asterales</taxon>
        <taxon>Asteraceae</taxon>
        <taxon>Asteroideae</taxon>
        <taxon>Heliantheae alliance</taxon>
        <taxon>Millerieae</taxon>
        <taxon>Smallanthus</taxon>
    </lineage>
</organism>
<evidence type="ECO:0000313" key="1">
    <source>
        <dbReference type="EMBL" id="KAI3725369.1"/>
    </source>
</evidence>
<name>A0ACB9BTN6_9ASTR</name>
<gene>
    <name evidence="1" type="ORF">L1987_65156</name>
</gene>
<dbReference type="EMBL" id="CM042039">
    <property type="protein sequence ID" value="KAI3725369.1"/>
    <property type="molecule type" value="Genomic_DNA"/>
</dbReference>
<evidence type="ECO:0000313" key="2">
    <source>
        <dbReference type="Proteomes" id="UP001056120"/>
    </source>
</evidence>